<protein>
    <submittedName>
        <fullName evidence="1">Uncharacterized protein</fullName>
    </submittedName>
</protein>
<organism evidence="1 2">
    <name type="scientific">Mollisia scopiformis</name>
    <name type="common">Conifer needle endophyte fungus</name>
    <name type="synonym">Phialocephala scopiformis</name>
    <dbReference type="NCBI Taxonomy" id="149040"/>
    <lineage>
        <taxon>Eukaryota</taxon>
        <taxon>Fungi</taxon>
        <taxon>Dikarya</taxon>
        <taxon>Ascomycota</taxon>
        <taxon>Pezizomycotina</taxon>
        <taxon>Leotiomycetes</taxon>
        <taxon>Helotiales</taxon>
        <taxon>Mollisiaceae</taxon>
        <taxon>Mollisia</taxon>
    </lineage>
</organism>
<reference evidence="1 2" key="1">
    <citation type="submission" date="2015-10" db="EMBL/GenBank/DDBJ databases">
        <title>Full genome of DAOMC 229536 Phialocephala scopiformis, a fungal endophyte of spruce producing the potent anti-insectan compound rugulosin.</title>
        <authorList>
            <consortium name="DOE Joint Genome Institute"/>
            <person name="Walker A.K."/>
            <person name="Frasz S.L."/>
            <person name="Seifert K.A."/>
            <person name="Miller J.D."/>
            <person name="Mondo S.J."/>
            <person name="Labutti K."/>
            <person name="Lipzen A."/>
            <person name="Dockter R."/>
            <person name="Kennedy M."/>
            <person name="Grigoriev I.V."/>
            <person name="Spatafora J.W."/>
        </authorList>
    </citation>
    <scope>NUCLEOTIDE SEQUENCE [LARGE SCALE GENOMIC DNA]</scope>
    <source>
        <strain evidence="1 2">CBS 120377</strain>
    </source>
</reference>
<dbReference type="EMBL" id="KQ947432">
    <property type="protein sequence ID" value="KUJ09340.1"/>
    <property type="molecule type" value="Genomic_DNA"/>
</dbReference>
<proteinExistence type="predicted"/>
<sequence length="59" mass="6669">MVYPSAMGMVSEASADPAPAPVPEYDLNDLDNLVLSRWSGSRPRVWAECRRRCKRALFE</sequence>
<dbReference type="InParanoid" id="A0A132BAA9"/>
<name>A0A132BAA9_MOLSC</name>
<evidence type="ECO:0000313" key="1">
    <source>
        <dbReference type="EMBL" id="KUJ09340.1"/>
    </source>
</evidence>
<accession>A0A132BAA9</accession>
<evidence type="ECO:0000313" key="2">
    <source>
        <dbReference type="Proteomes" id="UP000070700"/>
    </source>
</evidence>
<dbReference type="KEGG" id="psco:LY89DRAFT_690386"/>
<dbReference type="Proteomes" id="UP000070700">
    <property type="component" value="Unassembled WGS sequence"/>
</dbReference>
<keyword evidence="2" id="KW-1185">Reference proteome</keyword>
<dbReference type="AlphaFoldDB" id="A0A132BAA9"/>
<dbReference type="RefSeq" id="XP_018063695.1">
    <property type="nucleotide sequence ID" value="XM_018216089.1"/>
</dbReference>
<dbReference type="GeneID" id="28825815"/>
<gene>
    <name evidence="1" type="ORF">LY89DRAFT_690386</name>
</gene>